<accession>X0ZEN9</accession>
<evidence type="ECO:0008006" key="3">
    <source>
        <dbReference type="Google" id="ProtNLM"/>
    </source>
</evidence>
<dbReference type="PANTHER" id="PTHR12697:SF5">
    <property type="entry name" value="DEOXYHYPUSINE HYDROXYLASE"/>
    <property type="match status" value="1"/>
</dbReference>
<dbReference type="PROSITE" id="PS50077">
    <property type="entry name" value="HEAT_REPEAT"/>
    <property type="match status" value="1"/>
</dbReference>
<gene>
    <name evidence="2" type="ORF">S01H1_76808</name>
</gene>
<dbReference type="InterPro" id="IPR004155">
    <property type="entry name" value="PBS_lyase_HEAT"/>
</dbReference>
<proteinExistence type="predicted"/>
<dbReference type="InterPro" id="IPR011989">
    <property type="entry name" value="ARM-like"/>
</dbReference>
<name>X0ZEN9_9ZZZZ</name>
<sequence length="189" mass="20980">REEAALALGRFVLQCEFGSLPERYFRQVEEALRRVIGDEGEEVEVRARALEAIGSCSLPWVRHAISTAYRSNSHRLKASGIHAMGRNCDPLWLPIFFQELRSDEPEMRYEAALACGSLAEEAAVPHLAPLLEDEDAEVREVTVAALGEIGGRQARAVLLRYVDHPSRNTREAVQEALSLVGFAEDPLSL</sequence>
<feature type="non-terminal residue" evidence="2">
    <location>
        <position position="1"/>
    </location>
</feature>
<evidence type="ECO:0000313" key="2">
    <source>
        <dbReference type="EMBL" id="GAG46811.1"/>
    </source>
</evidence>
<dbReference type="EMBL" id="BARS01051585">
    <property type="protein sequence ID" value="GAG46811.1"/>
    <property type="molecule type" value="Genomic_DNA"/>
</dbReference>
<comment type="function">
    <text evidence="1">Catalyzes the hydroxylation of the N(6)-(4-aminobutyl)-L-lysine intermediate produced by deoxyhypusine synthase/DHPS on a critical lysine of the eukaryotic translation initiation factor 5A/eIF-5A. This is the second step of the post-translational modification of that lysine into an unusual amino acid residue named hypusine. Hypusination is unique to mature eIF-5A factor and is essential for its function.</text>
</comment>
<dbReference type="AlphaFoldDB" id="X0ZEN9"/>
<evidence type="ECO:0000256" key="1">
    <source>
        <dbReference type="ARBA" id="ARBA00045876"/>
    </source>
</evidence>
<dbReference type="SUPFAM" id="SSF48371">
    <property type="entry name" value="ARM repeat"/>
    <property type="match status" value="1"/>
</dbReference>
<dbReference type="SMART" id="SM00567">
    <property type="entry name" value="EZ_HEAT"/>
    <property type="match status" value="2"/>
</dbReference>
<comment type="caution">
    <text evidence="2">The sequence shown here is derived from an EMBL/GenBank/DDBJ whole genome shotgun (WGS) entry which is preliminary data.</text>
</comment>
<dbReference type="GO" id="GO:0016491">
    <property type="term" value="F:oxidoreductase activity"/>
    <property type="evidence" value="ECO:0007669"/>
    <property type="project" value="TreeGrafter"/>
</dbReference>
<dbReference type="InterPro" id="IPR016024">
    <property type="entry name" value="ARM-type_fold"/>
</dbReference>
<dbReference type="Pfam" id="PF13646">
    <property type="entry name" value="HEAT_2"/>
    <property type="match status" value="1"/>
</dbReference>
<dbReference type="InterPro" id="IPR021133">
    <property type="entry name" value="HEAT_type_2"/>
</dbReference>
<dbReference type="Gene3D" id="1.25.10.10">
    <property type="entry name" value="Leucine-rich Repeat Variant"/>
    <property type="match status" value="1"/>
</dbReference>
<reference evidence="2" key="1">
    <citation type="journal article" date="2014" name="Front. Microbiol.">
        <title>High frequency of phylogenetically diverse reductive dehalogenase-homologous genes in deep subseafloor sedimentary metagenomes.</title>
        <authorList>
            <person name="Kawai M."/>
            <person name="Futagami T."/>
            <person name="Toyoda A."/>
            <person name="Takaki Y."/>
            <person name="Nishi S."/>
            <person name="Hori S."/>
            <person name="Arai W."/>
            <person name="Tsubouchi T."/>
            <person name="Morono Y."/>
            <person name="Uchiyama I."/>
            <person name="Ito T."/>
            <person name="Fujiyama A."/>
            <person name="Inagaki F."/>
            <person name="Takami H."/>
        </authorList>
    </citation>
    <scope>NUCLEOTIDE SEQUENCE</scope>
    <source>
        <strain evidence="2">Expedition CK06-06</strain>
    </source>
</reference>
<organism evidence="2">
    <name type="scientific">marine sediment metagenome</name>
    <dbReference type="NCBI Taxonomy" id="412755"/>
    <lineage>
        <taxon>unclassified sequences</taxon>
        <taxon>metagenomes</taxon>
        <taxon>ecological metagenomes</taxon>
    </lineage>
</organism>
<dbReference type="PANTHER" id="PTHR12697">
    <property type="entry name" value="PBS LYASE HEAT-LIKE PROTEIN"/>
    <property type="match status" value="1"/>
</dbReference>
<protein>
    <recommendedName>
        <fullName evidence="3">HEAT repeat domain-containing protein</fullName>
    </recommendedName>
</protein>